<dbReference type="EMBL" id="JAAXPE010000002">
    <property type="protein sequence ID" value="NKY84855.1"/>
    <property type="molecule type" value="Genomic_DNA"/>
</dbReference>
<organism evidence="1 2">
    <name type="scientific">Nocardia veterana</name>
    <dbReference type="NCBI Taxonomy" id="132249"/>
    <lineage>
        <taxon>Bacteria</taxon>
        <taxon>Bacillati</taxon>
        <taxon>Actinomycetota</taxon>
        <taxon>Actinomycetes</taxon>
        <taxon>Mycobacteriales</taxon>
        <taxon>Nocardiaceae</taxon>
        <taxon>Nocardia</taxon>
    </lineage>
</organism>
<dbReference type="AlphaFoldDB" id="A0A7X6LUM2"/>
<dbReference type="Proteomes" id="UP000523447">
    <property type="component" value="Unassembled WGS sequence"/>
</dbReference>
<comment type="caution">
    <text evidence="1">The sequence shown here is derived from an EMBL/GenBank/DDBJ whole genome shotgun (WGS) entry which is preliminary data.</text>
</comment>
<evidence type="ECO:0000313" key="1">
    <source>
        <dbReference type="EMBL" id="NKY84855.1"/>
    </source>
</evidence>
<sequence length="70" mass="7165">MVDRRLVVGMGSVVGGEDAAVGGAQEIGGQAQPTTGGDPVAWARGGLTAAATRNLRRAERAPERLVRPVK</sequence>
<name>A0A7X6LUM2_9NOCA</name>
<keyword evidence="2" id="KW-1185">Reference proteome</keyword>
<gene>
    <name evidence="1" type="ORF">HGA07_04355</name>
</gene>
<evidence type="ECO:0000313" key="2">
    <source>
        <dbReference type="Proteomes" id="UP000523447"/>
    </source>
</evidence>
<protein>
    <submittedName>
        <fullName evidence="1">Uncharacterized protein</fullName>
    </submittedName>
</protein>
<proteinExistence type="predicted"/>
<accession>A0A7X6LUM2</accession>
<reference evidence="1 2" key="1">
    <citation type="submission" date="2020-04" db="EMBL/GenBank/DDBJ databases">
        <title>MicrobeNet Type strains.</title>
        <authorList>
            <person name="Nicholson A.C."/>
        </authorList>
    </citation>
    <scope>NUCLEOTIDE SEQUENCE [LARGE SCALE GENOMIC DNA]</scope>
    <source>
        <strain evidence="1 2">DSM 44445</strain>
    </source>
</reference>